<proteinExistence type="predicted"/>
<accession>A0A7J7J162</accession>
<reference evidence="1" key="1">
    <citation type="submission" date="2020-06" db="EMBL/GenBank/DDBJ databases">
        <title>Draft genome of Bugula neritina, a colonial animal packing powerful symbionts and potential medicines.</title>
        <authorList>
            <person name="Rayko M."/>
        </authorList>
    </citation>
    <scope>NUCLEOTIDE SEQUENCE [LARGE SCALE GENOMIC DNA]</scope>
    <source>
        <strain evidence="1">Kwan_BN1</strain>
    </source>
</reference>
<name>A0A7J7J162_BUGNE</name>
<evidence type="ECO:0000313" key="2">
    <source>
        <dbReference type="Proteomes" id="UP000593567"/>
    </source>
</evidence>
<gene>
    <name evidence="1" type="ORF">EB796_021742</name>
</gene>
<comment type="caution">
    <text evidence="1">The sequence shown here is derived from an EMBL/GenBank/DDBJ whole genome shotgun (WGS) entry which is preliminary data.</text>
</comment>
<dbReference type="AlphaFoldDB" id="A0A7J7J162"/>
<evidence type="ECO:0000313" key="1">
    <source>
        <dbReference type="EMBL" id="KAF6019922.1"/>
    </source>
</evidence>
<dbReference type="Proteomes" id="UP000593567">
    <property type="component" value="Unassembled WGS sequence"/>
</dbReference>
<organism evidence="1 2">
    <name type="scientific">Bugula neritina</name>
    <name type="common">Brown bryozoan</name>
    <name type="synonym">Sertularia neritina</name>
    <dbReference type="NCBI Taxonomy" id="10212"/>
    <lineage>
        <taxon>Eukaryota</taxon>
        <taxon>Metazoa</taxon>
        <taxon>Spiralia</taxon>
        <taxon>Lophotrochozoa</taxon>
        <taxon>Bryozoa</taxon>
        <taxon>Gymnolaemata</taxon>
        <taxon>Cheilostomatida</taxon>
        <taxon>Flustrina</taxon>
        <taxon>Buguloidea</taxon>
        <taxon>Bugulidae</taxon>
        <taxon>Bugula</taxon>
    </lineage>
</organism>
<sequence>MLLGSFTGRMVGFLGKRTCSKSGLLLIMSTALCINFLIKRSTMNSTLNCFESTSTSSLNLQNIALK</sequence>
<keyword evidence="2" id="KW-1185">Reference proteome</keyword>
<dbReference type="EMBL" id="VXIV02003204">
    <property type="protein sequence ID" value="KAF6019922.1"/>
    <property type="molecule type" value="Genomic_DNA"/>
</dbReference>
<protein>
    <submittedName>
        <fullName evidence="1">Uncharacterized protein</fullName>
    </submittedName>
</protein>